<evidence type="ECO:0000313" key="3">
    <source>
        <dbReference type="Proteomes" id="UP000043437"/>
    </source>
</evidence>
<proteinExistence type="predicted"/>
<evidence type="ECO:0000259" key="1">
    <source>
        <dbReference type="Pfam" id="PF07510"/>
    </source>
</evidence>
<reference evidence="3" key="1">
    <citation type="submission" date="2014-12" db="EMBL/GenBank/DDBJ databases">
        <authorList>
            <person name="Jaenicke S."/>
        </authorList>
    </citation>
    <scope>NUCLEOTIDE SEQUENCE [LARGE SCALE GENOMIC DNA]</scope>
</reference>
<gene>
    <name evidence="2" type="ORF">HAL07_11840</name>
</gene>
<dbReference type="Pfam" id="PF07510">
    <property type="entry name" value="GmrSD_C"/>
    <property type="match status" value="1"/>
</dbReference>
<accession>A0A0K2Y4E0</accession>
<dbReference type="InterPro" id="IPR011089">
    <property type="entry name" value="GmrSD_C"/>
</dbReference>
<name>A0A0K2Y4E0_9HELI</name>
<dbReference type="Proteomes" id="UP000043437">
    <property type="component" value="Unassembled WGS sequence"/>
</dbReference>
<dbReference type="AlphaFoldDB" id="A0A0K2Y4E0"/>
<feature type="domain" description="GmrSD restriction endonucleases C-terminal" evidence="1">
    <location>
        <begin position="4"/>
        <end position="65"/>
    </location>
</feature>
<sequence>MICQIGNMALLEKDLNAAMRNKAWIDQKECLRSEQDNLPCTTQEVLDRGLWGAEEIEKRTERLTQEFLGIVRTLS</sequence>
<evidence type="ECO:0000313" key="2">
    <source>
        <dbReference type="EMBL" id="CRF52719.1"/>
    </source>
</evidence>
<dbReference type="EMBL" id="CDMG01000009">
    <property type="protein sequence ID" value="CRF52719.1"/>
    <property type="molecule type" value="Genomic_DNA"/>
</dbReference>
<organism evidence="2 3">
    <name type="scientific">Helicobacter ailurogastricus</name>
    <dbReference type="NCBI Taxonomy" id="1578720"/>
    <lineage>
        <taxon>Bacteria</taxon>
        <taxon>Pseudomonadati</taxon>
        <taxon>Campylobacterota</taxon>
        <taxon>Epsilonproteobacteria</taxon>
        <taxon>Campylobacterales</taxon>
        <taxon>Helicobacteraceae</taxon>
        <taxon>Helicobacter</taxon>
    </lineage>
</organism>
<protein>
    <recommendedName>
        <fullName evidence="1">GmrSD restriction endonucleases C-terminal domain-containing protein</fullName>
    </recommendedName>
</protein>